<dbReference type="RefSeq" id="WP_141310327.1">
    <property type="nucleotide sequence ID" value="NZ_BJND01000022.1"/>
</dbReference>
<keyword evidence="2" id="KW-1185">Reference proteome</keyword>
<accession>A0A4Y3VHV0</accession>
<dbReference type="EMBL" id="BJND01000022">
    <property type="protein sequence ID" value="GEC05688.1"/>
    <property type="molecule type" value="Genomic_DNA"/>
</dbReference>
<proteinExistence type="predicted"/>
<protein>
    <submittedName>
        <fullName evidence="1">Uncharacterized protein</fullName>
    </submittedName>
</protein>
<comment type="caution">
    <text evidence="1">The sequence shown here is derived from an EMBL/GenBank/DDBJ whole genome shotgun (WGS) entry which is preliminary data.</text>
</comment>
<name>A0A4Y3VHV0_9ACTN</name>
<organism evidence="1 2">
    <name type="scientific">Streptomyces spinoverrucosus</name>
    <dbReference type="NCBI Taxonomy" id="284043"/>
    <lineage>
        <taxon>Bacteria</taxon>
        <taxon>Bacillati</taxon>
        <taxon>Actinomycetota</taxon>
        <taxon>Actinomycetes</taxon>
        <taxon>Kitasatosporales</taxon>
        <taxon>Streptomycetaceae</taxon>
        <taxon>Streptomyces</taxon>
    </lineage>
</organism>
<dbReference type="Proteomes" id="UP000317881">
    <property type="component" value="Unassembled WGS sequence"/>
</dbReference>
<gene>
    <name evidence="1" type="ORF">SSP24_33430</name>
</gene>
<reference evidence="1 2" key="1">
    <citation type="submission" date="2019-06" db="EMBL/GenBank/DDBJ databases">
        <title>Whole genome shotgun sequence of Streptomyces spinoverrucosus NBRC 14228.</title>
        <authorList>
            <person name="Hosoyama A."/>
            <person name="Uohara A."/>
            <person name="Ohji S."/>
            <person name="Ichikawa N."/>
        </authorList>
    </citation>
    <scope>NUCLEOTIDE SEQUENCE [LARGE SCALE GENOMIC DNA]</scope>
    <source>
        <strain evidence="1 2">NBRC 14228</strain>
    </source>
</reference>
<sequence>MPARRVLIGAAVAASFVGAAVYGTVSFAQSINDDLRKPVVTSPRAGDVPAVPDPLRDACATDAPRNGPPANSAVSATDSTGEVKLYRVRSKDHVVTVPVSVTNTGNTRALYTVTVSVTLTGDNAGVDVDNAVAVDGAVTPHTTTSTGVSFTGIGSVPLTDMDVRVLDVRKQRCPAT</sequence>
<evidence type="ECO:0000313" key="2">
    <source>
        <dbReference type="Proteomes" id="UP000317881"/>
    </source>
</evidence>
<dbReference type="AlphaFoldDB" id="A0A4Y3VHV0"/>
<evidence type="ECO:0000313" key="1">
    <source>
        <dbReference type="EMBL" id="GEC05688.1"/>
    </source>
</evidence>